<evidence type="ECO:0000256" key="3">
    <source>
        <dbReference type="SAM" id="SignalP"/>
    </source>
</evidence>
<dbReference type="GO" id="GO:0009451">
    <property type="term" value="P:RNA modification"/>
    <property type="evidence" value="ECO:0007669"/>
    <property type="project" value="InterPro"/>
</dbReference>
<dbReference type="Proteomes" id="UP001222027">
    <property type="component" value="Unassembled WGS sequence"/>
</dbReference>
<dbReference type="NCBIfam" id="TIGR00756">
    <property type="entry name" value="PPR"/>
    <property type="match status" value="1"/>
</dbReference>
<protein>
    <recommendedName>
        <fullName evidence="6">Pentatricopeptide repeat-containing protein</fullName>
    </recommendedName>
</protein>
<proteinExistence type="predicted"/>
<organism evidence="4 5">
    <name type="scientific">Ensete ventricosum</name>
    <name type="common">Abyssinian banana</name>
    <name type="synonym">Musa ensete</name>
    <dbReference type="NCBI Taxonomy" id="4639"/>
    <lineage>
        <taxon>Eukaryota</taxon>
        <taxon>Viridiplantae</taxon>
        <taxon>Streptophyta</taxon>
        <taxon>Embryophyta</taxon>
        <taxon>Tracheophyta</taxon>
        <taxon>Spermatophyta</taxon>
        <taxon>Magnoliopsida</taxon>
        <taxon>Liliopsida</taxon>
        <taxon>Zingiberales</taxon>
        <taxon>Musaceae</taxon>
        <taxon>Ensete</taxon>
    </lineage>
</organism>
<dbReference type="Pfam" id="PF01535">
    <property type="entry name" value="PPR"/>
    <property type="match status" value="1"/>
</dbReference>
<dbReference type="EMBL" id="JAQQAF010000006">
    <property type="protein sequence ID" value="KAJ8479225.1"/>
    <property type="molecule type" value="Genomic_DNA"/>
</dbReference>
<dbReference type="Gene3D" id="1.25.40.10">
    <property type="entry name" value="Tetratricopeptide repeat domain"/>
    <property type="match status" value="1"/>
</dbReference>
<feature type="chain" id="PRO_5043843703" description="Pentatricopeptide repeat-containing protein" evidence="3">
    <location>
        <begin position="24"/>
        <end position="119"/>
    </location>
</feature>
<gene>
    <name evidence="4" type="ORF">OPV22_022952</name>
</gene>
<evidence type="ECO:0000313" key="5">
    <source>
        <dbReference type="Proteomes" id="UP001222027"/>
    </source>
</evidence>
<keyword evidence="1" id="KW-0677">Repeat</keyword>
<evidence type="ECO:0008006" key="6">
    <source>
        <dbReference type="Google" id="ProtNLM"/>
    </source>
</evidence>
<feature type="repeat" description="PPR" evidence="2">
    <location>
        <begin position="76"/>
        <end position="110"/>
    </location>
</feature>
<evidence type="ECO:0000313" key="4">
    <source>
        <dbReference type="EMBL" id="KAJ8479225.1"/>
    </source>
</evidence>
<name>A0AAV8PCA7_ENSVE</name>
<accession>A0AAV8PCA7</accession>
<keyword evidence="5" id="KW-1185">Reference proteome</keyword>
<evidence type="ECO:0000256" key="1">
    <source>
        <dbReference type="ARBA" id="ARBA00022737"/>
    </source>
</evidence>
<evidence type="ECO:0000256" key="2">
    <source>
        <dbReference type="PROSITE-ProRule" id="PRU00708"/>
    </source>
</evidence>
<comment type="caution">
    <text evidence="4">The sequence shown here is derived from an EMBL/GenBank/DDBJ whole genome shotgun (WGS) entry which is preliminary data.</text>
</comment>
<dbReference type="InterPro" id="IPR002885">
    <property type="entry name" value="PPR_rpt"/>
</dbReference>
<sequence length="119" mass="12885">MRAHTHLSSALPALLVFARMRRAAVIRDSHTFPFALSVPPPSAGPSTARFGFAADHYVRNTLISVRKLFDEMPERDATSWGTLLAGCSKVGRFEEAIELFDGMLTIGTAPDDACGLPNP</sequence>
<dbReference type="GO" id="GO:0003723">
    <property type="term" value="F:RNA binding"/>
    <property type="evidence" value="ECO:0007669"/>
    <property type="project" value="InterPro"/>
</dbReference>
<dbReference type="InterPro" id="IPR046960">
    <property type="entry name" value="PPR_At4g14850-like_plant"/>
</dbReference>
<dbReference type="AlphaFoldDB" id="A0AAV8PCA7"/>
<dbReference type="InterPro" id="IPR011990">
    <property type="entry name" value="TPR-like_helical_dom_sf"/>
</dbReference>
<reference evidence="4 5" key="1">
    <citation type="submission" date="2022-12" db="EMBL/GenBank/DDBJ databases">
        <title>Chromosome-scale assembly of the Ensete ventricosum genome.</title>
        <authorList>
            <person name="Dussert Y."/>
            <person name="Stocks J."/>
            <person name="Wendawek A."/>
            <person name="Woldeyes F."/>
            <person name="Nichols R.A."/>
            <person name="Borrell J.S."/>
        </authorList>
    </citation>
    <scope>NUCLEOTIDE SEQUENCE [LARGE SCALE GENOMIC DNA]</scope>
    <source>
        <strain evidence="5">cv. Maze</strain>
        <tissue evidence="4">Seeds</tissue>
    </source>
</reference>
<keyword evidence="3" id="KW-0732">Signal</keyword>
<dbReference type="PANTHER" id="PTHR47926">
    <property type="entry name" value="PENTATRICOPEPTIDE REPEAT-CONTAINING PROTEIN"/>
    <property type="match status" value="1"/>
</dbReference>
<dbReference type="PROSITE" id="PS51375">
    <property type="entry name" value="PPR"/>
    <property type="match status" value="1"/>
</dbReference>
<feature type="signal peptide" evidence="3">
    <location>
        <begin position="1"/>
        <end position="23"/>
    </location>
</feature>